<reference evidence="2" key="2">
    <citation type="submission" date="2021-01" db="EMBL/GenBank/DDBJ databases">
        <authorList>
            <person name="Schikora-Tamarit M.A."/>
        </authorList>
    </citation>
    <scope>NUCLEOTIDE SEQUENCE</scope>
    <source>
        <strain evidence="2">CBS6075</strain>
    </source>
</reference>
<evidence type="ECO:0000313" key="3">
    <source>
        <dbReference type="Proteomes" id="UP000769157"/>
    </source>
</evidence>
<evidence type="ECO:0000313" key="2">
    <source>
        <dbReference type="EMBL" id="KAH3670977.1"/>
    </source>
</evidence>
<dbReference type="OrthoDB" id="3988517at2759"/>
<dbReference type="Gene3D" id="3.80.10.10">
    <property type="entry name" value="Ribonuclease Inhibitor"/>
    <property type="match status" value="1"/>
</dbReference>
<name>A0A9P8PGS2_9ASCO</name>
<proteinExistence type="predicted"/>
<dbReference type="GeneID" id="70232656"/>
<organism evidence="2 3">
    <name type="scientific">Ogataea philodendri</name>
    <dbReference type="NCBI Taxonomy" id="1378263"/>
    <lineage>
        <taxon>Eukaryota</taxon>
        <taxon>Fungi</taxon>
        <taxon>Dikarya</taxon>
        <taxon>Ascomycota</taxon>
        <taxon>Saccharomycotina</taxon>
        <taxon>Pichiomycetes</taxon>
        <taxon>Pichiales</taxon>
        <taxon>Pichiaceae</taxon>
        <taxon>Ogataea</taxon>
    </lineage>
</organism>
<dbReference type="InterPro" id="IPR000727">
    <property type="entry name" value="T_SNARE_dom"/>
</dbReference>
<dbReference type="EMBL" id="JAEUBE010000084">
    <property type="protein sequence ID" value="KAH3670977.1"/>
    <property type="molecule type" value="Genomic_DNA"/>
</dbReference>
<dbReference type="RefSeq" id="XP_046064345.1">
    <property type="nucleotide sequence ID" value="XM_046208226.1"/>
</dbReference>
<dbReference type="SUPFAM" id="SSF58038">
    <property type="entry name" value="SNARE fusion complex"/>
    <property type="match status" value="1"/>
</dbReference>
<evidence type="ECO:0000259" key="1">
    <source>
        <dbReference type="PROSITE" id="PS50192"/>
    </source>
</evidence>
<comment type="caution">
    <text evidence="2">The sequence shown here is derived from an EMBL/GenBank/DDBJ whole genome shotgun (WGS) entry which is preliminary data.</text>
</comment>
<dbReference type="PROSITE" id="PS50192">
    <property type="entry name" value="T_SNARE"/>
    <property type="match status" value="1"/>
</dbReference>
<keyword evidence="3" id="KW-1185">Reference proteome</keyword>
<dbReference type="AlphaFoldDB" id="A0A9P8PGS2"/>
<gene>
    <name evidence="2" type="ORF">OGAPHI_000688</name>
</gene>
<protein>
    <recommendedName>
        <fullName evidence="1">t-SNARE coiled-coil homology domain-containing protein</fullName>
    </recommendedName>
</protein>
<sequence>MSRAAGIEQENDSQFNLLANKISTFRNIANDINNYAQEDSTTLSNVSNAMNALFENVKTTSTKLSRVIASKPQMFRMVLVVSSSNNILAQLIVANGIAPSDLGPVDRQLSSEVLEQIVVQFRKLVQHRDLVLVFRFGNGVNHRSPGFFIHLGSGIQYNVPIFIIMDLDSYLPRQLVRAGIVLVKRLPSAVVEVAVVQVLVHNDEIKNVRVGLVLHHNRLVERWVVLRAVLGQLLVIFRQLAGQWGAAGFHVNHLEGVEIVVKRQVQARVVKLGSRLVVFRNKHKLVVVYFNQLKVLVQVELFQVGGNDLSGVLVVQQHLDIIDQIELPVELQQTVLEFVNSGTLIQLLLHPGLQFPAFQVLRKGIVLIPQEIKSSETNKVDRSIISGSKNYWQLKQYLQQTRQRLLFVEIYWKLDLDKIEFMLQNTNGIKIGCPYLEELYFFRNGAYINKVRSLKGLILCFGLSKLNTSKELLTKLTQLSELDVCTNSTMYHSREYEKVLENIIRMNPNIQTVKLRIDTLISSPLPSYLQTVNEMKIKKLISINLKDSSLIGLNVVNSHYPVFHNVLSALNTIGMKNIYELDLSLKEDIDARQSNLTWVQDMHNLTSLTIKVVGNKAHASNYVIGLQSRNLRSLTVSGVLLTQSGDGFCRLKSLKTLTFSNCTLSQEASTILNSGLSRHLENLCLTNCIMDWTVVEFPDHLGKVCILNSKTIGFCHSVHDRFNIIPLLSEFIKIYHLDRKYNQPDLHDSERIRNRAW</sequence>
<reference evidence="2" key="1">
    <citation type="journal article" date="2021" name="Open Biol.">
        <title>Shared evolutionary footprints suggest mitochondrial oxidative damage underlies multiple complex I losses in fungi.</title>
        <authorList>
            <person name="Schikora-Tamarit M.A."/>
            <person name="Marcet-Houben M."/>
            <person name="Nosek J."/>
            <person name="Gabaldon T."/>
        </authorList>
    </citation>
    <scope>NUCLEOTIDE SEQUENCE</scope>
    <source>
        <strain evidence="2">CBS6075</strain>
    </source>
</reference>
<dbReference type="Proteomes" id="UP000769157">
    <property type="component" value="Unassembled WGS sequence"/>
</dbReference>
<feature type="domain" description="T-SNARE coiled-coil homology" evidence="1">
    <location>
        <begin position="5"/>
        <end position="67"/>
    </location>
</feature>
<dbReference type="InterPro" id="IPR032675">
    <property type="entry name" value="LRR_dom_sf"/>
</dbReference>
<dbReference type="SUPFAM" id="SSF52047">
    <property type="entry name" value="RNI-like"/>
    <property type="match status" value="1"/>
</dbReference>
<accession>A0A9P8PGS2</accession>